<keyword evidence="3" id="KW-1185">Reference proteome</keyword>
<dbReference type="EMBL" id="JAGRRH010000004">
    <property type="protein sequence ID" value="KAG7371128.1"/>
    <property type="molecule type" value="Genomic_DNA"/>
</dbReference>
<reference evidence="2" key="2">
    <citation type="submission" date="2021-04" db="EMBL/GenBank/DDBJ databases">
        <authorList>
            <person name="Podell S."/>
        </authorList>
    </citation>
    <scope>NUCLEOTIDE SEQUENCE</scope>
    <source>
        <strain evidence="2">Hildebrandi</strain>
    </source>
</reference>
<sequence>MEPRKTISKKRALAVPTLDEFHRNLQTLFSSDDGSYLQFTEGAVTGLRQSYWTYLQHVATNLAQYDSLDDLEVVAQSLNINAGMAGIVAHAQDLVAQNKAKNKKRISKGPITAHTKRKVKKQKITADMEAEQELLFQQSKKSVMQQQTCTPGIAATTNPGEWSPTPKPKEE</sequence>
<organism evidence="2 3">
    <name type="scientific">Nitzschia inconspicua</name>
    <dbReference type="NCBI Taxonomy" id="303405"/>
    <lineage>
        <taxon>Eukaryota</taxon>
        <taxon>Sar</taxon>
        <taxon>Stramenopiles</taxon>
        <taxon>Ochrophyta</taxon>
        <taxon>Bacillariophyta</taxon>
        <taxon>Bacillariophyceae</taxon>
        <taxon>Bacillariophycidae</taxon>
        <taxon>Bacillariales</taxon>
        <taxon>Bacillariaceae</taxon>
        <taxon>Nitzschia</taxon>
    </lineage>
</organism>
<comment type="caution">
    <text evidence="2">The sequence shown here is derived from an EMBL/GenBank/DDBJ whole genome shotgun (WGS) entry which is preliminary data.</text>
</comment>
<dbReference type="AlphaFoldDB" id="A0A9K3Q4S1"/>
<evidence type="ECO:0000313" key="3">
    <source>
        <dbReference type="Proteomes" id="UP000693970"/>
    </source>
</evidence>
<reference evidence="2" key="1">
    <citation type="journal article" date="2021" name="Sci. Rep.">
        <title>Diploid genomic architecture of Nitzschia inconspicua, an elite biomass production diatom.</title>
        <authorList>
            <person name="Oliver A."/>
            <person name="Podell S."/>
            <person name="Pinowska A."/>
            <person name="Traller J.C."/>
            <person name="Smith S.R."/>
            <person name="McClure R."/>
            <person name="Beliaev A."/>
            <person name="Bohutskyi P."/>
            <person name="Hill E.A."/>
            <person name="Rabines A."/>
            <person name="Zheng H."/>
            <person name="Allen L.Z."/>
            <person name="Kuo A."/>
            <person name="Grigoriev I.V."/>
            <person name="Allen A.E."/>
            <person name="Hazlebeck D."/>
            <person name="Allen E.E."/>
        </authorList>
    </citation>
    <scope>NUCLEOTIDE SEQUENCE</scope>
    <source>
        <strain evidence="2">Hildebrandi</strain>
    </source>
</reference>
<evidence type="ECO:0000256" key="1">
    <source>
        <dbReference type="SAM" id="MobiDB-lite"/>
    </source>
</evidence>
<feature type="compositionally biased region" description="Polar residues" evidence="1">
    <location>
        <begin position="140"/>
        <end position="160"/>
    </location>
</feature>
<name>A0A9K3Q4S1_9STRA</name>
<feature type="region of interest" description="Disordered" evidence="1">
    <location>
        <begin position="100"/>
        <end position="120"/>
    </location>
</feature>
<proteinExistence type="predicted"/>
<accession>A0A9K3Q4S1</accession>
<gene>
    <name evidence="2" type="ORF">IV203_019698</name>
</gene>
<dbReference type="Proteomes" id="UP000693970">
    <property type="component" value="Unassembled WGS sequence"/>
</dbReference>
<feature type="region of interest" description="Disordered" evidence="1">
    <location>
        <begin position="140"/>
        <end position="171"/>
    </location>
</feature>
<protein>
    <submittedName>
        <fullName evidence="2">Uncharacterized protein</fullName>
    </submittedName>
</protein>
<evidence type="ECO:0000313" key="2">
    <source>
        <dbReference type="EMBL" id="KAG7371128.1"/>
    </source>
</evidence>